<name>A0A1D8N4X7_YARLL</name>
<dbReference type="EMBL" id="CP017553">
    <property type="protein sequence ID" value="AOW00664.1"/>
    <property type="molecule type" value="Genomic_DNA"/>
</dbReference>
<protein>
    <submittedName>
        <fullName evidence="1">Uncharacterized protein</fullName>
    </submittedName>
</protein>
<dbReference type="GeneID" id="2909571"/>
<sequence length="395" mass="45872">MCYADTVDEFEKLYTDFELTYKQEGMDRADRNDRSINGKRNSAYYYLQRHWFGNDQHPELRHSIVAAYTRESDFFETTTSSRIESIHSLQKSNMKTRIISLFQSATAVLRTSVNVLCDLEHAHAREMERYRKDINKRFCKSVRSFISTKALLRCIEQISVASHDDYVPSACTGNYSRGSGLPCYHMIGDLILSEDGRERMRPRAELGDKDLGTAEIHTRRAMLMLGDFDPRWRYLHTTTQMSESEWDEACNYGKFRERWEALRRSEKAWKKRDEELAKEVHAHVPRNGDLVAHMIEGEVVGPRRKRVGSLQASKKRKAGPECQVCVNQRHVTSERCFRDKGGGKAYREWKNGLIPRRQFTGHVVGGPKRIRLCRHSRTMMTATIAEDQDREYAAG</sequence>
<dbReference type="RefSeq" id="XP_065950122.2">
    <property type="nucleotide sequence ID" value="XM_066094050.2"/>
</dbReference>
<dbReference type="AlphaFoldDB" id="A0A1D8N4X7"/>
<evidence type="ECO:0000313" key="2">
    <source>
        <dbReference type="Proteomes" id="UP000182444"/>
    </source>
</evidence>
<dbReference type="VEuPathDB" id="FungiDB:YALI1_A15017t"/>
<dbReference type="Proteomes" id="UP000182444">
    <property type="component" value="Chromosome 1A"/>
</dbReference>
<gene>
    <name evidence="1" type="ORF">YALI1_A15017t</name>
</gene>
<dbReference type="VEuPathDB" id="FungiDB:YALI0_B06285g"/>
<reference evidence="1 2" key="1">
    <citation type="journal article" date="2016" name="PLoS ONE">
        <title>Sequence Assembly of Yarrowia lipolytica Strain W29/CLIB89 Shows Transposable Element Diversity.</title>
        <authorList>
            <person name="Magnan C."/>
            <person name="Yu J."/>
            <person name="Chang I."/>
            <person name="Jahn E."/>
            <person name="Kanomata Y."/>
            <person name="Wu J."/>
            <person name="Zeller M."/>
            <person name="Oakes M."/>
            <person name="Baldi P."/>
            <person name="Sandmeyer S."/>
        </authorList>
    </citation>
    <scope>NUCLEOTIDE SEQUENCE [LARGE SCALE GENOMIC DNA]</scope>
    <source>
        <strain evidence="2">CLIB89(W29)</strain>
    </source>
</reference>
<evidence type="ECO:0000313" key="1">
    <source>
        <dbReference type="EMBL" id="AOW00664.1"/>
    </source>
</evidence>
<accession>A0A1D8N4X7</accession>
<dbReference type="KEGG" id="yli:2909571"/>
<proteinExistence type="predicted"/>
<organism evidence="1 2">
    <name type="scientific">Yarrowia lipolytica</name>
    <name type="common">Candida lipolytica</name>
    <dbReference type="NCBI Taxonomy" id="4952"/>
    <lineage>
        <taxon>Eukaryota</taxon>
        <taxon>Fungi</taxon>
        <taxon>Dikarya</taxon>
        <taxon>Ascomycota</taxon>
        <taxon>Saccharomycotina</taxon>
        <taxon>Dipodascomycetes</taxon>
        <taxon>Dipodascales</taxon>
        <taxon>Dipodascales incertae sedis</taxon>
        <taxon>Yarrowia</taxon>
    </lineage>
</organism>